<dbReference type="GeneID" id="111250028"/>
<accession>A0A7M7K4J0</accession>
<feature type="compositionally biased region" description="Low complexity" evidence="6">
    <location>
        <begin position="1080"/>
        <end position="1090"/>
    </location>
</feature>
<feature type="compositionally biased region" description="Basic and acidic residues" evidence="6">
    <location>
        <begin position="1367"/>
        <end position="1380"/>
    </location>
</feature>
<evidence type="ECO:0000256" key="6">
    <source>
        <dbReference type="SAM" id="MobiDB-lite"/>
    </source>
</evidence>
<feature type="region of interest" description="Disordered" evidence="6">
    <location>
        <begin position="1038"/>
        <end position="1106"/>
    </location>
</feature>
<feature type="compositionally biased region" description="Basic residues" evidence="6">
    <location>
        <begin position="673"/>
        <end position="682"/>
    </location>
</feature>
<feature type="region of interest" description="Disordered" evidence="6">
    <location>
        <begin position="979"/>
        <end position="1025"/>
    </location>
</feature>
<keyword evidence="9" id="KW-1185">Reference proteome</keyword>
<dbReference type="PROSITE" id="PS50172">
    <property type="entry name" value="BRCT"/>
    <property type="match status" value="1"/>
</dbReference>
<dbReference type="Pfam" id="PF16770">
    <property type="entry name" value="RTT107_BRCT_5"/>
    <property type="match status" value="1"/>
</dbReference>
<feature type="region of interest" description="Disordered" evidence="6">
    <location>
        <begin position="237"/>
        <end position="292"/>
    </location>
</feature>
<feature type="compositionally biased region" description="Polar residues" evidence="6">
    <location>
        <begin position="1328"/>
        <end position="1339"/>
    </location>
</feature>
<feature type="compositionally biased region" description="Polar residues" evidence="6">
    <location>
        <begin position="979"/>
        <end position="994"/>
    </location>
</feature>
<evidence type="ECO:0000313" key="9">
    <source>
        <dbReference type="Proteomes" id="UP000594260"/>
    </source>
</evidence>
<feature type="region of interest" description="Disordered" evidence="6">
    <location>
        <begin position="575"/>
        <end position="597"/>
    </location>
</feature>
<evidence type="ECO:0000256" key="3">
    <source>
        <dbReference type="ARBA" id="ARBA00023242"/>
    </source>
</evidence>
<dbReference type="PANTHER" id="PTHR23196">
    <property type="entry name" value="PAX TRANSCRIPTION ACTIVATION DOMAIN INTERACTING PROTEIN"/>
    <property type="match status" value="1"/>
</dbReference>
<organism evidence="8 9">
    <name type="scientific">Varroa destructor</name>
    <name type="common">Honeybee mite</name>
    <dbReference type="NCBI Taxonomy" id="109461"/>
    <lineage>
        <taxon>Eukaryota</taxon>
        <taxon>Metazoa</taxon>
        <taxon>Ecdysozoa</taxon>
        <taxon>Arthropoda</taxon>
        <taxon>Chelicerata</taxon>
        <taxon>Arachnida</taxon>
        <taxon>Acari</taxon>
        <taxon>Parasitiformes</taxon>
        <taxon>Mesostigmata</taxon>
        <taxon>Gamasina</taxon>
        <taxon>Dermanyssoidea</taxon>
        <taxon>Varroidae</taxon>
        <taxon>Varroa</taxon>
    </lineage>
</organism>
<reference evidence="8" key="1">
    <citation type="submission" date="2021-01" db="UniProtKB">
        <authorList>
            <consortium name="EnsemblMetazoa"/>
        </authorList>
    </citation>
    <scope>IDENTIFICATION</scope>
</reference>
<feature type="compositionally biased region" description="Polar residues" evidence="6">
    <location>
        <begin position="1091"/>
        <end position="1105"/>
    </location>
</feature>
<dbReference type="KEGG" id="vde:111250028"/>
<dbReference type="CDD" id="cd18432">
    <property type="entry name" value="BRCT_PAXIP1_rpt6_like"/>
    <property type="match status" value="1"/>
</dbReference>
<evidence type="ECO:0000256" key="1">
    <source>
        <dbReference type="ARBA" id="ARBA00004123"/>
    </source>
</evidence>
<keyword evidence="3" id="KW-0539">Nucleus</keyword>
<evidence type="ECO:0000259" key="7">
    <source>
        <dbReference type="PROSITE" id="PS50172"/>
    </source>
</evidence>
<dbReference type="RefSeq" id="XP_022660361.1">
    <property type="nucleotide sequence ID" value="XM_022804626.1"/>
</dbReference>
<dbReference type="SMART" id="SM00292">
    <property type="entry name" value="BRCT"/>
    <property type="match status" value="2"/>
</dbReference>
<feature type="compositionally biased region" description="Polar residues" evidence="6">
    <location>
        <begin position="242"/>
        <end position="260"/>
    </location>
</feature>
<feature type="compositionally biased region" description="Low complexity" evidence="6">
    <location>
        <begin position="1407"/>
        <end position="1416"/>
    </location>
</feature>
<feature type="compositionally biased region" description="Basic and acidic residues" evidence="6">
    <location>
        <begin position="317"/>
        <end position="332"/>
    </location>
</feature>
<feature type="region of interest" description="Disordered" evidence="6">
    <location>
        <begin position="471"/>
        <end position="544"/>
    </location>
</feature>
<feature type="region of interest" description="Disordered" evidence="6">
    <location>
        <begin position="1210"/>
        <end position="1416"/>
    </location>
</feature>
<protein>
    <recommendedName>
        <fullName evidence="4">PAX-interacting protein 1</fullName>
    </recommendedName>
    <alternativeName>
        <fullName evidence="5">PAX transactivation activation domain-interacting protein</fullName>
    </alternativeName>
</protein>
<dbReference type="Proteomes" id="UP000594260">
    <property type="component" value="Unplaced"/>
</dbReference>
<name>A0A7M7K4J0_VARDE</name>
<dbReference type="InterPro" id="IPR051579">
    <property type="entry name" value="DDR_Transcriptional_Reg"/>
</dbReference>
<dbReference type="InterPro" id="IPR036420">
    <property type="entry name" value="BRCT_dom_sf"/>
</dbReference>
<feature type="compositionally biased region" description="Polar residues" evidence="6">
    <location>
        <begin position="1064"/>
        <end position="1074"/>
    </location>
</feature>
<feature type="domain" description="BRCT" evidence="7">
    <location>
        <begin position="1455"/>
        <end position="1500"/>
    </location>
</feature>
<dbReference type="Gene3D" id="3.40.50.10190">
    <property type="entry name" value="BRCT domain"/>
    <property type="match status" value="2"/>
</dbReference>
<evidence type="ECO:0000256" key="4">
    <source>
        <dbReference type="ARBA" id="ARBA00023858"/>
    </source>
</evidence>
<dbReference type="InterPro" id="IPR001357">
    <property type="entry name" value="BRCT_dom"/>
</dbReference>
<feature type="region of interest" description="Disordered" evidence="6">
    <location>
        <begin position="726"/>
        <end position="851"/>
    </location>
</feature>
<dbReference type="CDD" id="cd17744">
    <property type="entry name" value="BRCT_MDC1_rpt1"/>
    <property type="match status" value="1"/>
</dbReference>
<feature type="compositionally biased region" description="Polar residues" evidence="6">
    <location>
        <begin position="334"/>
        <end position="351"/>
    </location>
</feature>
<evidence type="ECO:0000256" key="5">
    <source>
        <dbReference type="ARBA" id="ARBA00030146"/>
    </source>
</evidence>
<feature type="compositionally biased region" description="Basic and acidic residues" evidence="6">
    <location>
        <begin position="513"/>
        <end position="530"/>
    </location>
</feature>
<dbReference type="PANTHER" id="PTHR23196:SF1">
    <property type="entry name" value="PAX-INTERACTING PROTEIN 1"/>
    <property type="match status" value="1"/>
</dbReference>
<dbReference type="GO" id="GO:0006974">
    <property type="term" value="P:DNA damage response"/>
    <property type="evidence" value="ECO:0007669"/>
    <property type="project" value="UniProtKB-KW"/>
</dbReference>
<feature type="compositionally biased region" description="Basic and acidic residues" evidence="6">
    <location>
        <begin position="485"/>
        <end position="504"/>
    </location>
</feature>
<evidence type="ECO:0000313" key="8">
    <source>
        <dbReference type="EnsemblMetazoa" id="XP_022660361"/>
    </source>
</evidence>
<feature type="compositionally biased region" description="Polar residues" evidence="6">
    <location>
        <begin position="814"/>
        <end position="823"/>
    </location>
</feature>
<dbReference type="SUPFAM" id="SSF52113">
    <property type="entry name" value="BRCT domain"/>
    <property type="match status" value="2"/>
</dbReference>
<dbReference type="OrthoDB" id="6510130at2759"/>
<feature type="compositionally biased region" description="Polar residues" evidence="6">
    <location>
        <begin position="766"/>
        <end position="775"/>
    </location>
</feature>
<dbReference type="GO" id="GO:0044666">
    <property type="term" value="C:MLL3/4 complex"/>
    <property type="evidence" value="ECO:0007669"/>
    <property type="project" value="TreeGrafter"/>
</dbReference>
<feature type="compositionally biased region" description="Polar residues" evidence="6">
    <location>
        <begin position="1243"/>
        <end position="1258"/>
    </location>
</feature>
<dbReference type="EnsemblMetazoa" id="XM_022804626">
    <property type="protein sequence ID" value="XP_022660361"/>
    <property type="gene ID" value="LOC111250028"/>
</dbReference>
<feature type="compositionally biased region" description="Basic and acidic residues" evidence="6">
    <location>
        <begin position="829"/>
        <end position="842"/>
    </location>
</feature>
<dbReference type="InParanoid" id="A0A7M7K4J0"/>
<dbReference type="Pfam" id="PF16589">
    <property type="entry name" value="BRCT_2"/>
    <property type="match status" value="1"/>
</dbReference>
<feature type="compositionally biased region" description="Polar residues" evidence="6">
    <location>
        <begin position="733"/>
        <end position="760"/>
    </location>
</feature>
<dbReference type="OMA" id="ICADEHD"/>
<keyword evidence="2" id="KW-0227">DNA damage</keyword>
<feature type="compositionally biased region" description="Polar residues" evidence="6">
    <location>
        <begin position="1005"/>
        <end position="1025"/>
    </location>
</feature>
<feature type="region of interest" description="Disordered" evidence="6">
    <location>
        <begin position="309"/>
        <end position="383"/>
    </location>
</feature>
<evidence type="ECO:0000256" key="2">
    <source>
        <dbReference type="ARBA" id="ARBA00022763"/>
    </source>
</evidence>
<sequence length="1611" mass="174714">MKKFEVTITSDRPSTLLLELPSLDAQVVVRFQNGNCEEKDRNVLTAELRVGEHQIISATTEEEKESSASLSTKGRNNQFTDSFAVDVHRPTETSTYASENNNCVSHAVTLESPKKVEASQCEDDIQLNAAIPGLYGSSSPEIIIATEPQNQNSFWVAVPATQQDGSILKPAATGSASDEEIIDTTDDEAFAAEEADNLTSASGMKEKSYAVLEPISMAETPHEEDTSVVVEMTADIGEQSKTRNLSQRRLSQRPLPSSLQAVRVEPSDSEESGSDDSFVGRGSTSSHRKAKVGAAKKFVKKRLVYFSSEDSNVSDEEEKKPEKKTLGKRELPDLNSQLAVESNEQRNSSAVPKTISMLEVKPQENLQEEELSRQEHSTVPETGVLATTKSVQLKIPIASADDSHEVLSPEIDGIVEATEREPTVVPEKVAGNSNDSSALQHDSVLVNKDGEVTEITQSDLSPHRKLCRTQLADDSQVGTWIRETSGGDEKEVEVPSTEEQRVADLDGNSHQNFDGKNEKSLQEKENDATSKRSSPSQKKEDSALKAAVFNRGSRLSVDTQESLKLTILSESLNKDNDEQIEDGPKCGPNTSSSIGAKVPNENVQSNLFELQAPGVNTCDKDVDEAPSSASEEVDISAATMLERLEKLKNRKSAWEQAKEDLRTEGLLNDRRPGKGRKDKGRAKTGNDQRMVSVAKWLADNEPGIVEEYRDCLTTLVEINNDSENDAKRKLKHSTSTSKMVTETATRNNDTPIPTSWSRCSSPEVETVSQIEQVTPITEPETPVGSRKRTSSESNGAPVAKKKRGRPQKGANISDPLSESNSPTVGEAVGSKDIRTKVAERATRKSTRNVSTGAFSKKMPAENAMKQKATGVEKNGAFPLQTSSAAVTDMRVPGPVLVSSPQKTPIVSTVIASATVVLVSDTAPLEQVTVGLITGSSVEETPVDTKFTPSEYSTNVSTVAGTLSSNLTTTKDANMVVETSTPAAETSAQPASSAAANDKHRHSNRQKSLYHSQELNSQSPFESILDPSQNRYALGETAREVANVSRTPKRIPKDVRRVFPPTAKTPRSSKSVMTEQHQDTAKTGSTSTSASEPDNINTNASPTTPKYMTARPSMELIYSSDDDVITVASARRSPMITRHSTSTRKSRREGKALTAAVVTKPIDSTPEKEVFVPETIEDGPQDPVEGSENEQENAVLKEAIVVLESSAVGVIEETPQGAPSTQNTTRSRRAARVRSEARLKRVTKSLSSSKQDPTLSQSDPYARDTIDMRTPTSGCEGSPPVPKAQGTRARTRTSKQDLASGHTSTTANLTMGLFSEEISPLQETEENTDAANTGQNTFKQPNPPPQKTKATERNRLSEGQPVIPIRGRSSEAKGKRARLSEDSSSLLSKRSRSTPELPDPELEMSIAGSTTSSGSTLSVNRTAKLRVMFTGIDNAPKDKLSELSVKTTDIPSQCGLVVAAKFTRTVKMMYAVAKGVPVVNLNWVTESYKAKKLLDISQFMLVDKAAEMRYSFNLVATLRVAAEEKIFDGWTFFVTKSCVPNPEQIKEMVSGCNAKVVNKKPTKAAERTAIVTCSSDIASLGKKNAVPVVGVEFVLNGILQHRIDFKKYSVTK</sequence>
<proteinExistence type="predicted"/>
<feature type="compositionally biased region" description="Basic and acidic residues" evidence="6">
    <location>
        <begin position="662"/>
        <end position="672"/>
    </location>
</feature>
<feature type="region of interest" description="Disordered" evidence="6">
    <location>
        <begin position="662"/>
        <end position="687"/>
    </location>
</feature>
<comment type="subcellular location">
    <subcellularLocation>
        <location evidence="1">Nucleus</location>
    </subcellularLocation>
</comment>